<protein>
    <submittedName>
        <fullName evidence="1">Uncharacterized protein</fullName>
    </submittedName>
</protein>
<dbReference type="AlphaFoldDB" id="A0A8R7U0E7"/>
<dbReference type="Gramene" id="TuG1812G0300004422.01.T03">
    <property type="protein sequence ID" value="TuG1812G0300004422.01.T03.cds373921"/>
    <property type="gene ID" value="TuG1812G0300004422.01"/>
</dbReference>
<keyword evidence="2" id="KW-1185">Reference proteome</keyword>
<proteinExistence type="predicted"/>
<sequence>MTSHRLPCLPPPCLPYHHHRLDTSAPPLPFSQSGSKEVVGRDAIDLRAEGWRPSQIRISWSGSRETWSGWRCGILAIRYTRSCGSLPWQGLQGRQAR</sequence>
<dbReference type="EnsemblPlants" id="TuG1812G0300004422.01.T05">
    <property type="protein sequence ID" value="TuG1812G0300004422.01.T05.cds373916"/>
    <property type="gene ID" value="TuG1812G0300004422.01"/>
</dbReference>
<dbReference type="Gramene" id="TuG1812G0300004422.01.T05">
    <property type="protein sequence ID" value="TuG1812G0300004422.01.T05.cds373916"/>
    <property type="gene ID" value="TuG1812G0300004422.01"/>
</dbReference>
<dbReference type="Proteomes" id="UP000015106">
    <property type="component" value="Chromosome 3"/>
</dbReference>
<evidence type="ECO:0000313" key="2">
    <source>
        <dbReference type="Proteomes" id="UP000015106"/>
    </source>
</evidence>
<dbReference type="EnsemblPlants" id="TuG1812G0300004422.01.T01">
    <property type="protein sequence ID" value="TuG1812G0300004422.01.T01.cds373916"/>
    <property type="gene ID" value="TuG1812G0300004422.01"/>
</dbReference>
<dbReference type="Gramene" id="TuG1812G0300004422.01.T01">
    <property type="protein sequence ID" value="TuG1812G0300004422.01.T01.cds373916"/>
    <property type="gene ID" value="TuG1812G0300004422.01"/>
</dbReference>
<dbReference type="EnsemblPlants" id="TuG1812G0300004422.01.T03">
    <property type="protein sequence ID" value="TuG1812G0300004422.01.T03.cds373921"/>
    <property type="gene ID" value="TuG1812G0300004422.01"/>
</dbReference>
<reference evidence="1" key="3">
    <citation type="submission" date="2022-06" db="UniProtKB">
        <authorList>
            <consortium name="EnsemblPlants"/>
        </authorList>
    </citation>
    <scope>IDENTIFICATION</scope>
</reference>
<dbReference type="EnsemblPlants" id="TuG1812G0300004422.01.T04">
    <property type="protein sequence ID" value="TuG1812G0300004422.01.T04.cds373916"/>
    <property type="gene ID" value="TuG1812G0300004422.01"/>
</dbReference>
<dbReference type="Gramene" id="TuG1812G0300004422.01.T04">
    <property type="protein sequence ID" value="TuG1812G0300004422.01.T04.cds373916"/>
    <property type="gene ID" value="TuG1812G0300004422.01"/>
</dbReference>
<reference evidence="2" key="1">
    <citation type="journal article" date="2013" name="Nature">
        <title>Draft genome of the wheat A-genome progenitor Triticum urartu.</title>
        <authorList>
            <person name="Ling H.Q."/>
            <person name="Zhao S."/>
            <person name="Liu D."/>
            <person name="Wang J."/>
            <person name="Sun H."/>
            <person name="Zhang C."/>
            <person name="Fan H."/>
            <person name="Li D."/>
            <person name="Dong L."/>
            <person name="Tao Y."/>
            <person name="Gao C."/>
            <person name="Wu H."/>
            <person name="Li Y."/>
            <person name="Cui Y."/>
            <person name="Guo X."/>
            <person name="Zheng S."/>
            <person name="Wang B."/>
            <person name="Yu K."/>
            <person name="Liang Q."/>
            <person name="Yang W."/>
            <person name="Lou X."/>
            <person name="Chen J."/>
            <person name="Feng M."/>
            <person name="Jian J."/>
            <person name="Zhang X."/>
            <person name="Luo G."/>
            <person name="Jiang Y."/>
            <person name="Liu J."/>
            <person name="Wang Z."/>
            <person name="Sha Y."/>
            <person name="Zhang B."/>
            <person name="Wu H."/>
            <person name="Tang D."/>
            <person name="Shen Q."/>
            <person name="Xue P."/>
            <person name="Zou S."/>
            <person name="Wang X."/>
            <person name="Liu X."/>
            <person name="Wang F."/>
            <person name="Yang Y."/>
            <person name="An X."/>
            <person name="Dong Z."/>
            <person name="Zhang K."/>
            <person name="Zhang X."/>
            <person name="Luo M.C."/>
            <person name="Dvorak J."/>
            <person name="Tong Y."/>
            <person name="Wang J."/>
            <person name="Yang H."/>
            <person name="Li Z."/>
            <person name="Wang D."/>
            <person name="Zhang A."/>
            <person name="Wang J."/>
        </authorList>
    </citation>
    <scope>NUCLEOTIDE SEQUENCE</scope>
    <source>
        <strain evidence="2">cv. G1812</strain>
    </source>
</reference>
<accession>A0A8R7U0E7</accession>
<organism evidence="1 2">
    <name type="scientific">Triticum urartu</name>
    <name type="common">Red wild einkorn</name>
    <name type="synonym">Crithodium urartu</name>
    <dbReference type="NCBI Taxonomy" id="4572"/>
    <lineage>
        <taxon>Eukaryota</taxon>
        <taxon>Viridiplantae</taxon>
        <taxon>Streptophyta</taxon>
        <taxon>Embryophyta</taxon>
        <taxon>Tracheophyta</taxon>
        <taxon>Spermatophyta</taxon>
        <taxon>Magnoliopsida</taxon>
        <taxon>Liliopsida</taxon>
        <taxon>Poales</taxon>
        <taxon>Poaceae</taxon>
        <taxon>BOP clade</taxon>
        <taxon>Pooideae</taxon>
        <taxon>Triticodae</taxon>
        <taxon>Triticeae</taxon>
        <taxon>Triticinae</taxon>
        <taxon>Triticum</taxon>
    </lineage>
</organism>
<name>A0A8R7U0E7_TRIUA</name>
<reference evidence="1" key="2">
    <citation type="submission" date="2018-03" db="EMBL/GenBank/DDBJ databases">
        <title>The Triticum urartu genome reveals the dynamic nature of wheat genome evolution.</title>
        <authorList>
            <person name="Ling H."/>
            <person name="Ma B."/>
            <person name="Shi X."/>
            <person name="Liu H."/>
            <person name="Dong L."/>
            <person name="Sun H."/>
            <person name="Cao Y."/>
            <person name="Gao Q."/>
            <person name="Zheng S."/>
            <person name="Li Y."/>
            <person name="Yu Y."/>
            <person name="Du H."/>
            <person name="Qi M."/>
            <person name="Li Y."/>
            <person name="Yu H."/>
            <person name="Cui Y."/>
            <person name="Wang N."/>
            <person name="Chen C."/>
            <person name="Wu H."/>
            <person name="Zhao Y."/>
            <person name="Zhang J."/>
            <person name="Li Y."/>
            <person name="Zhou W."/>
            <person name="Zhang B."/>
            <person name="Hu W."/>
            <person name="Eijk M."/>
            <person name="Tang J."/>
            <person name="Witsenboer H."/>
            <person name="Zhao S."/>
            <person name="Li Z."/>
            <person name="Zhang A."/>
            <person name="Wang D."/>
            <person name="Liang C."/>
        </authorList>
    </citation>
    <scope>NUCLEOTIDE SEQUENCE [LARGE SCALE GENOMIC DNA]</scope>
    <source>
        <strain evidence="1">cv. G1812</strain>
    </source>
</reference>
<evidence type="ECO:0000313" key="1">
    <source>
        <dbReference type="EnsemblPlants" id="TuG1812G0300004422.01.T05.cds373916"/>
    </source>
</evidence>